<keyword evidence="2 5" id="KW-0812">Transmembrane</keyword>
<dbReference type="Pfam" id="PF00892">
    <property type="entry name" value="EamA"/>
    <property type="match status" value="2"/>
</dbReference>
<evidence type="ECO:0000256" key="1">
    <source>
        <dbReference type="ARBA" id="ARBA00004141"/>
    </source>
</evidence>
<dbReference type="Proteomes" id="UP000295525">
    <property type="component" value="Unassembled WGS sequence"/>
</dbReference>
<dbReference type="EMBL" id="SMAJ01000001">
    <property type="protein sequence ID" value="TCT11161.1"/>
    <property type="molecule type" value="Genomic_DNA"/>
</dbReference>
<keyword evidence="3 5" id="KW-1133">Transmembrane helix</keyword>
<name>A0A4R3MC74_9BURK</name>
<sequence>MNKHAKVVFLTMFAMVFFAANSLLCRMALTQTVIDPASFTLVRIVSGALALWLIIHFRGAALRRHGNWVSAGSLFLYCASFSLAYLALTAGTGALILFGTVQITMISHGLWSGERPSVRQIVGLTVAFGGLCWLVLPGLSAPPLRGSLLMMVAGVAWGVYSILGKGSADPILATAGNFLRAVPFAVGFGFLAFPWLSLDAAGVLYGVTSGVITSGLGYAVWYTALGGLSSTQAATAQLTVPAIAASGGAMILAEPITWHLIVSSVAILGGAAVVILDRRRQPG</sequence>
<proteinExistence type="predicted"/>
<gene>
    <name evidence="7" type="ORF">EDC26_101389</name>
</gene>
<evidence type="ECO:0000256" key="4">
    <source>
        <dbReference type="ARBA" id="ARBA00023136"/>
    </source>
</evidence>
<evidence type="ECO:0000256" key="3">
    <source>
        <dbReference type="ARBA" id="ARBA00022989"/>
    </source>
</evidence>
<organism evidence="7 8">
    <name type="scientific">Paralcaligenes ureilyticus</name>
    <dbReference type="NCBI Taxonomy" id="627131"/>
    <lineage>
        <taxon>Bacteria</taxon>
        <taxon>Pseudomonadati</taxon>
        <taxon>Pseudomonadota</taxon>
        <taxon>Betaproteobacteria</taxon>
        <taxon>Burkholderiales</taxon>
        <taxon>Alcaligenaceae</taxon>
        <taxon>Paralcaligenes</taxon>
    </lineage>
</organism>
<protein>
    <submittedName>
        <fullName evidence="7">EamA-like transporter family protein</fullName>
    </submittedName>
</protein>
<feature type="transmembrane region" description="Helical" evidence="5">
    <location>
        <begin position="7"/>
        <end position="29"/>
    </location>
</feature>
<feature type="transmembrane region" description="Helical" evidence="5">
    <location>
        <begin position="258"/>
        <end position="276"/>
    </location>
</feature>
<evidence type="ECO:0000259" key="6">
    <source>
        <dbReference type="Pfam" id="PF00892"/>
    </source>
</evidence>
<accession>A0A4R3MC74</accession>
<comment type="caution">
    <text evidence="7">The sequence shown here is derived from an EMBL/GenBank/DDBJ whole genome shotgun (WGS) entry which is preliminary data.</text>
</comment>
<dbReference type="OrthoDB" id="321830at2"/>
<feature type="transmembrane region" description="Helical" evidence="5">
    <location>
        <begin position="148"/>
        <end position="166"/>
    </location>
</feature>
<dbReference type="RefSeq" id="WP_132579555.1">
    <property type="nucleotide sequence ID" value="NZ_SMAJ01000001.1"/>
</dbReference>
<reference evidence="7 8" key="1">
    <citation type="submission" date="2019-03" db="EMBL/GenBank/DDBJ databases">
        <title>Genomic Encyclopedia of Type Strains, Phase IV (KMG-IV): sequencing the most valuable type-strain genomes for metagenomic binning, comparative biology and taxonomic classification.</title>
        <authorList>
            <person name="Goeker M."/>
        </authorList>
    </citation>
    <scope>NUCLEOTIDE SEQUENCE [LARGE SCALE GENOMIC DNA]</scope>
    <source>
        <strain evidence="7 8">DSM 24591</strain>
    </source>
</reference>
<evidence type="ECO:0000256" key="2">
    <source>
        <dbReference type="ARBA" id="ARBA00022692"/>
    </source>
</evidence>
<feature type="transmembrane region" description="Helical" evidence="5">
    <location>
        <begin position="118"/>
        <end position="136"/>
    </location>
</feature>
<dbReference type="PANTHER" id="PTHR32322">
    <property type="entry name" value="INNER MEMBRANE TRANSPORTER"/>
    <property type="match status" value="1"/>
</dbReference>
<dbReference type="InterPro" id="IPR037185">
    <property type="entry name" value="EmrE-like"/>
</dbReference>
<feature type="transmembrane region" description="Helical" evidence="5">
    <location>
        <begin position="202"/>
        <end position="221"/>
    </location>
</feature>
<dbReference type="GO" id="GO:0016020">
    <property type="term" value="C:membrane"/>
    <property type="evidence" value="ECO:0007669"/>
    <property type="project" value="UniProtKB-SubCell"/>
</dbReference>
<feature type="domain" description="EamA" evidence="6">
    <location>
        <begin position="145"/>
        <end position="275"/>
    </location>
</feature>
<feature type="transmembrane region" description="Helical" evidence="5">
    <location>
        <begin position="41"/>
        <end position="61"/>
    </location>
</feature>
<keyword evidence="8" id="KW-1185">Reference proteome</keyword>
<dbReference type="AlphaFoldDB" id="A0A4R3MC74"/>
<dbReference type="SUPFAM" id="SSF103481">
    <property type="entry name" value="Multidrug resistance efflux transporter EmrE"/>
    <property type="match status" value="2"/>
</dbReference>
<evidence type="ECO:0000313" key="7">
    <source>
        <dbReference type="EMBL" id="TCT11161.1"/>
    </source>
</evidence>
<dbReference type="InterPro" id="IPR000620">
    <property type="entry name" value="EamA_dom"/>
</dbReference>
<evidence type="ECO:0000313" key="8">
    <source>
        <dbReference type="Proteomes" id="UP000295525"/>
    </source>
</evidence>
<evidence type="ECO:0000256" key="5">
    <source>
        <dbReference type="SAM" id="Phobius"/>
    </source>
</evidence>
<dbReference type="InterPro" id="IPR050638">
    <property type="entry name" value="AA-Vitamin_Transporters"/>
</dbReference>
<feature type="transmembrane region" description="Helical" evidence="5">
    <location>
        <begin position="178"/>
        <end position="196"/>
    </location>
</feature>
<feature type="domain" description="EamA" evidence="6">
    <location>
        <begin position="7"/>
        <end position="135"/>
    </location>
</feature>
<dbReference type="PANTHER" id="PTHR32322:SF9">
    <property type="entry name" value="AMINO-ACID METABOLITE EFFLUX PUMP-RELATED"/>
    <property type="match status" value="1"/>
</dbReference>
<keyword evidence="4 5" id="KW-0472">Membrane</keyword>
<comment type="subcellular location">
    <subcellularLocation>
        <location evidence="1">Membrane</location>
        <topology evidence="1">Multi-pass membrane protein</topology>
    </subcellularLocation>
</comment>